<evidence type="ECO:0000256" key="5">
    <source>
        <dbReference type="ARBA" id="ARBA00023136"/>
    </source>
</evidence>
<sequence length="379" mass="41212">MTKMTKYSMYTKMIWNALLRRRSRMLIALLAVAIGATVVSGLVTIYYDVPRQMGREFRSYGANLLLTPAGDQQVMMQNLVANATALLPSDKLIGIAPYLYDRIKLNEQPFLVAGTSFQAVKKVSPYWQIRGEWPADQSEDIVIGAEVAERLEIEPGQQVTLAVAGSEAEKKVKVAGILRTGGSEENFIFLDLTLLQQMLKKEGVISIAQVSITANETELNTLTQQIGEKVPGMEPRLVKQVTQSEQTVLGKLQALVYLVTIVVLLLTLICVATTMMAVVTERRKEIGLKKALGAENRSIIFEFLGEGLALGALGGLLGTVLGFFFAQAVSVNVFGRMISFQPLIALLALVVSIAVTGLACLVPVKIATEVEPAIVLRGE</sequence>
<comment type="subcellular location">
    <subcellularLocation>
        <location evidence="1">Cell membrane</location>
        <topology evidence="1">Multi-pass membrane protein</topology>
    </subcellularLocation>
</comment>
<keyword evidence="5 7" id="KW-0472">Membrane</keyword>
<evidence type="ECO:0000256" key="7">
    <source>
        <dbReference type="SAM" id="Phobius"/>
    </source>
</evidence>
<dbReference type="EMBL" id="FOTS01000030">
    <property type="protein sequence ID" value="SFL98926.1"/>
    <property type="molecule type" value="Genomic_DNA"/>
</dbReference>
<dbReference type="Pfam" id="PF02687">
    <property type="entry name" value="FtsX"/>
    <property type="match status" value="1"/>
</dbReference>
<keyword evidence="4 7" id="KW-1133">Transmembrane helix</keyword>
<protein>
    <submittedName>
        <fullName evidence="10">Putative ABC transport system permease protein</fullName>
    </submittedName>
</protein>
<evidence type="ECO:0000256" key="2">
    <source>
        <dbReference type="ARBA" id="ARBA00022475"/>
    </source>
</evidence>
<dbReference type="InterPro" id="IPR025857">
    <property type="entry name" value="MacB_PCD"/>
</dbReference>
<dbReference type="STRING" id="1123291.SAMN04490355_103023"/>
<dbReference type="Proteomes" id="UP000199520">
    <property type="component" value="Unassembled WGS sequence"/>
</dbReference>
<dbReference type="OrthoDB" id="9770036at2"/>
<keyword evidence="3 7" id="KW-0812">Transmembrane</keyword>
<organism evidence="10 11">
    <name type="scientific">Pelosinus propionicus DSM 13327</name>
    <dbReference type="NCBI Taxonomy" id="1123291"/>
    <lineage>
        <taxon>Bacteria</taxon>
        <taxon>Bacillati</taxon>
        <taxon>Bacillota</taxon>
        <taxon>Negativicutes</taxon>
        <taxon>Selenomonadales</taxon>
        <taxon>Sporomusaceae</taxon>
        <taxon>Pelosinus</taxon>
    </lineage>
</organism>
<evidence type="ECO:0000259" key="9">
    <source>
        <dbReference type="Pfam" id="PF12704"/>
    </source>
</evidence>
<evidence type="ECO:0000313" key="10">
    <source>
        <dbReference type="EMBL" id="SFL98926.1"/>
    </source>
</evidence>
<dbReference type="GO" id="GO:0022857">
    <property type="term" value="F:transmembrane transporter activity"/>
    <property type="evidence" value="ECO:0007669"/>
    <property type="project" value="TreeGrafter"/>
</dbReference>
<proteinExistence type="inferred from homology"/>
<dbReference type="PANTHER" id="PTHR30572">
    <property type="entry name" value="MEMBRANE COMPONENT OF TRANSPORTER-RELATED"/>
    <property type="match status" value="1"/>
</dbReference>
<feature type="domain" description="ABC3 transporter permease C-terminal" evidence="8">
    <location>
        <begin position="258"/>
        <end position="370"/>
    </location>
</feature>
<keyword evidence="2" id="KW-1003">Cell membrane</keyword>
<evidence type="ECO:0000256" key="6">
    <source>
        <dbReference type="ARBA" id="ARBA00038076"/>
    </source>
</evidence>
<comment type="similarity">
    <text evidence="6">Belongs to the ABC-4 integral membrane protein family.</text>
</comment>
<reference evidence="11" key="1">
    <citation type="submission" date="2016-10" db="EMBL/GenBank/DDBJ databases">
        <authorList>
            <person name="Varghese N."/>
            <person name="Submissions S."/>
        </authorList>
    </citation>
    <scope>NUCLEOTIDE SEQUENCE [LARGE SCALE GENOMIC DNA]</scope>
    <source>
        <strain evidence="11">DSM 13327</strain>
    </source>
</reference>
<evidence type="ECO:0000256" key="1">
    <source>
        <dbReference type="ARBA" id="ARBA00004651"/>
    </source>
</evidence>
<evidence type="ECO:0000313" key="11">
    <source>
        <dbReference type="Proteomes" id="UP000199520"/>
    </source>
</evidence>
<evidence type="ECO:0000256" key="4">
    <source>
        <dbReference type="ARBA" id="ARBA00022989"/>
    </source>
</evidence>
<evidence type="ECO:0000256" key="3">
    <source>
        <dbReference type="ARBA" id="ARBA00022692"/>
    </source>
</evidence>
<feature type="transmembrane region" description="Helical" evidence="7">
    <location>
        <begin position="338"/>
        <end position="362"/>
    </location>
</feature>
<name>A0A1I4M704_9FIRM</name>
<dbReference type="Pfam" id="PF12704">
    <property type="entry name" value="MacB_PCD"/>
    <property type="match status" value="1"/>
</dbReference>
<dbReference type="InterPro" id="IPR050250">
    <property type="entry name" value="Macrolide_Exporter_MacB"/>
</dbReference>
<gene>
    <name evidence="10" type="ORF">SAMN04490355_103023</name>
</gene>
<feature type="domain" description="MacB-like periplasmic core" evidence="9">
    <location>
        <begin position="26"/>
        <end position="217"/>
    </location>
</feature>
<accession>A0A1I4M704</accession>
<dbReference type="GO" id="GO:0005886">
    <property type="term" value="C:plasma membrane"/>
    <property type="evidence" value="ECO:0007669"/>
    <property type="project" value="UniProtKB-SubCell"/>
</dbReference>
<evidence type="ECO:0000259" key="8">
    <source>
        <dbReference type="Pfam" id="PF02687"/>
    </source>
</evidence>
<dbReference type="AlphaFoldDB" id="A0A1I4M704"/>
<keyword evidence="11" id="KW-1185">Reference proteome</keyword>
<dbReference type="InterPro" id="IPR003838">
    <property type="entry name" value="ABC3_permease_C"/>
</dbReference>
<feature type="transmembrane region" description="Helical" evidence="7">
    <location>
        <begin position="300"/>
        <end position="326"/>
    </location>
</feature>
<feature type="transmembrane region" description="Helical" evidence="7">
    <location>
        <begin position="254"/>
        <end position="279"/>
    </location>
</feature>
<dbReference type="PANTHER" id="PTHR30572:SF4">
    <property type="entry name" value="ABC TRANSPORTER PERMEASE YTRF"/>
    <property type="match status" value="1"/>
</dbReference>
<dbReference type="RefSeq" id="WP_090939305.1">
    <property type="nucleotide sequence ID" value="NZ_FOTS01000030.1"/>
</dbReference>